<protein>
    <recommendedName>
        <fullName evidence="2">glutathione-specific gamma-glutamylcyclotransferase</fullName>
        <ecNumber evidence="2">4.3.2.7</ecNumber>
    </recommendedName>
    <alternativeName>
        <fullName evidence="4">Cation transport regulator-like protein 2</fullName>
    </alternativeName>
</protein>
<dbReference type="STRING" id="7375.A0A0L0C3K8"/>
<evidence type="ECO:0000256" key="5">
    <source>
        <dbReference type="ARBA" id="ARBA00045227"/>
    </source>
</evidence>
<comment type="similarity">
    <text evidence="1">Belongs to the gamma-glutamylcyclotransferase family. ChaC subfamily.</text>
</comment>
<dbReference type="Gene3D" id="3.10.490.10">
    <property type="entry name" value="Gamma-glutamyl cyclotransferase-like"/>
    <property type="match status" value="1"/>
</dbReference>
<dbReference type="PANTHER" id="PTHR12192:SF2">
    <property type="entry name" value="GLUTATHIONE-SPECIFIC GAMMA-GLUTAMYLCYCLOTRANSFERASE 2"/>
    <property type="match status" value="1"/>
</dbReference>
<dbReference type="GO" id="GO:0005737">
    <property type="term" value="C:cytoplasm"/>
    <property type="evidence" value="ECO:0007669"/>
    <property type="project" value="TreeGrafter"/>
</dbReference>
<evidence type="ECO:0000256" key="2">
    <source>
        <dbReference type="ARBA" id="ARBA00012344"/>
    </source>
</evidence>
<evidence type="ECO:0000313" key="8">
    <source>
        <dbReference type="Proteomes" id="UP000037069"/>
    </source>
</evidence>
<dbReference type="PANTHER" id="PTHR12192">
    <property type="entry name" value="CATION TRANSPORT PROTEIN CHAC-RELATED"/>
    <property type="match status" value="1"/>
</dbReference>
<dbReference type="EMBL" id="JRES01000953">
    <property type="protein sequence ID" value="KNC26837.1"/>
    <property type="molecule type" value="Genomic_DNA"/>
</dbReference>
<reference evidence="7 8" key="1">
    <citation type="journal article" date="2015" name="Nat. Commun.">
        <title>Lucilia cuprina genome unlocks parasitic fly biology to underpin future interventions.</title>
        <authorList>
            <person name="Anstead C.A."/>
            <person name="Korhonen P.K."/>
            <person name="Young N.D."/>
            <person name="Hall R.S."/>
            <person name="Jex A.R."/>
            <person name="Murali S.C."/>
            <person name="Hughes D.S."/>
            <person name="Lee S.F."/>
            <person name="Perry T."/>
            <person name="Stroehlein A.J."/>
            <person name="Ansell B.R."/>
            <person name="Breugelmans B."/>
            <person name="Hofmann A."/>
            <person name="Qu J."/>
            <person name="Dugan S."/>
            <person name="Lee S.L."/>
            <person name="Chao H."/>
            <person name="Dinh H."/>
            <person name="Han Y."/>
            <person name="Doddapaneni H.V."/>
            <person name="Worley K.C."/>
            <person name="Muzny D.M."/>
            <person name="Ioannidis P."/>
            <person name="Waterhouse R.M."/>
            <person name="Zdobnov E.M."/>
            <person name="James P.J."/>
            <person name="Bagnall N.H."/>
            <person name="Kotze A.C."/>
            <person name="Gibbs R.A."/>
            <person name="Richards S."/>
            <person name="Batterham P."/>
            <person name="Gasser R.B."/>
        </authorList>
    </citation>
    <scope>NUCLEOTIDE SEQUENCE [LARGE SCALE GENOMIC DNA]</scope>
    <source>
        <strain evidence="7 8">LS</strain>
        <tissue evidence="7">Full body</tissue>
    </source>
</reference>
<keyword evidence="8" id="KW-1185">Reference proteome</keyword>
<evidence type="ECO:0000256" key="6">
    <source>
        <dbReference type="ARBA" id="ARBA00048073"/>
    </source>
</evidence>
<organism evidence="7 8">
    <name type="scientific">Lucilia cuprina</name>
    <name type="common">Green bottle fly</name>
    <name type="synonym">Australian sheep blowfly</name>
    <dbReference type="NCBI Taxonomy" id="7375"/>
    <lineage>
        <taxon>Eukaryota</taxon>
        <taxon>Metazoa</taxon>
        <taxon>Ecdysozoa</taxon>
        <taxon>Arthropoda</taxon>
        <taxon>Hexapoda</taxon>
        <taxon>Insecta</taxon>
        <taxon>Pterygota</taxon>
        <taxon>Neoptera</taxon>
        <taxon>Endopterygota</taxon>
        <taxon>Diptera</taxon>
        <taxon>Brachycera</taxon>
        <taxon>Muscomorpha</taxon>
        <taxon>Oestroidea</taxon>
        <taxon>Calliphoridae</taxon>
        <taxon>Luciliinae</taxon>
        <taxon>Lucilia</taxon>
    </lineage>
</organism>
<dbReference type="InterPro" id="IPR013024">
    <property type="entry name" value="GGCT-like"/>
</dbReference>
<sequence length="314" mass="36369">MSYESEVNDIYNEKFKKLVEITDSQKVDITKDHKEIDALSHPPNNPDDIWIFGYGSLIWKVDFPCIDWQRGYICGYLRRFYQHSIDHRGVKVKPGRVVTLIPAKPEDRVYGVAYRVAAKDKDVVIKHLDFREKNGYQRCTVPFHMFPEDPNQSCIDIVIYIATPENESWAGSDDDSKIDKIAEQIFTSAGPSGRNRDYLFNLALAMNSLFPGVHDQHLVELEAAVKARIESDEVRLLEKALKTELAYCKQHVVQETSKEANDCDIKNNSNFCQAKVDHLVRFCMKIGWREYFLTKELYGIHSLNLWGDEDRRQS</sequence>
<dbReference type="AlphaFoldDB" id="A0A0L0C3K8"/>
<evidence type="ECO:0000313" key="7">
    <source>
        <dbReference type="EMBL" id="KNC26837.1"/>
    </source>
</evidence>
<dbReference type="EC" id="4.3.2.7" evidence="2"/>
<evidence type="ECO:0000256" key="1">
    <source>
        <dbReference type="ARBA" id="ARBA00009662"/>
    </source>
</evidence>
<comment type="caution">
    <text evidence="7">The sequence shown here is derived from an EMBL/GenBank/DDBJ whole genome shotgun (WGS) entry which is preliminary data.</text>
</comment>
<accession>A0A0L0C3K8</accession>
<dbReference type="GO" id="GO:0061928">
    <property type="term" value="F:glutathione specific gamma-glutamylcyclotransferase activity"/>
    <property type="evidence" value="ECO:0007669"/>
    <property type="project" value="UniProtKB-EC"/>
</dbReference>
<gene>
    <name evidence="7" type="ORF">FF38_12997</name>
</gene>
<proteinExistence type="inferred from homology"/>
<evidence type="ECO:0000256" key="4">
    <source>
        <dbReference type="ARBA" id="ARBA00043195"/>
    </source>
</evidence>
<dbReference type="InterPro" id="IPR006840">
    <property type="entry name" value="ChaC"/>
</dbReference>
<evidence type="ECO:0000256" key="3">
    <source>
        <dbReference type="ARBA" id="ARBA00023239"/>
    </source>
</evidence>
<dbReference type="Proteomes" id="UP000037069">
    <property type="component" value="Unassembled WGS sequence"/>
</dbReference>
<name>A0A0L0C3K8_LUCCU</name>
<comment type="function">
    <text evidence="5">Catalyzes the cleavage of glutathione into 5-oxo-L-proline and a Cys-Gly dipeptide. Acts specifically on glutathione, but not on other gamma-glutamyl peptides.</text>
</comment>
<dbReference type="OMA" id="YIDRRRG"/>
<dbReference type="CDD" id="cd06661">
    <property type="entry name" value="GGCT_like"/>
    <property type="match status" value="1"/>
</dbReference>
<dbReference type="Pfam" id="PF04752">
    <property type="entry name" value="ChaC"/>
    <property type="match status" value="1"/>
</dbReference>
<dbReference type="GO" id="GO:0006751">
    <property type="term" value="P:glutathione catabolic process"/>
    <property type="evidence" value="ECO:0007669"/>
    <property type="project" value="InterPro"/>
</dbReference>
<dbReference type="InterPro" id="IPR036568">
    <property type="entry name" value="GGCT-like_sf"/>
</dbReference>
<comment type="catalytic activity">
    <reaction evidence="6">
        <text>glutathione = L-cysteinylglycine + 5-oxo-L-proline</text>
        <dbReference type="Rhea" id="RHEA:47724"/>
        <dbReference type="ChEBI" id="CHEBI:57925"/>
        <dbReference type="ChEBI" id="CHEBI:58402"/>
        <dbReference type="ChEBI" id="CHEBI:61694"/>
        <dbReference type="EC" id="4.3.2.7"/>
    </reaction>
</comment>
<dbReference type="OrthoDB" id="1933483at2759"/>
<dbReference type="SUPFAM" id="SSF110857">
    <property type="entry name" value="Gamma-glutamyl cyclotransferase-like"/>
    <property type="match status" value="1"/>
</dbReference>
<keyword evidence="3" id="KW-0456">Lyase</keyword>